<proteinExistence type="inferred from homology"/>
<dbReference type="InterPro" id="IPR001128">
    <property type="entry name" value="Cyt_P450"/>
</dbReference>
<gene>
    <name evidence="12" type="ORF">ASPCAL14651</name>
</gene>
<dbReference type="GO" id="GO:0016020">
    <property type="term" value="C:membrane"/>
    <property type="evidence" value="ECO:0007669"/>
    <property type="project" value="UniProtKB-SubCell"/>
</dbReference>
<dbReference type="FunFam" id="1.10.630.10:FF:000050">
    <property type="entry name" value="Cytochrome P450 monooxygenase"/>
    <property type="match status" value="1"/>
</dbReference>
<keyword evidence="6 10" id="KW-0560">Oxidoreductase</keyword>
<dbReference type="GO" id="GO:0005506">
    <property type="term" value="F:iron ion binding"/>
    <property type="evidence" value="ECO:0007669"/>
    <property type="project" value="InterPro"/>
</dbReference>
<dbReference type="SUPFAM" id="SSF48264">
    <property type="entry name" value="Cytochrome P450"/>
    <property type="match status" value="1"/>
</dbReference>
<dbReference type="InterPro" id="IPR017972">
    <property type="entry name" value="Cyt_P450_CS"/>
</dbReference>
<dbReference type="PANTHER" id="PTHR24305:SF190">
    <property type="entry name" value="P450, PUTATIVE (EUROFUNG)-RELATED"/>
    <property type="match status" value="1"/>
</dbReference>
<name>A0A0U5GL38_ASPCI</name>
<feature type="transmembrane region" description="Helical" evidence="11">
    <location>
        <begin position="12"/>
        <end position="29"/>
    </location>
</feature>
<evidence type="ECO:0008006" key="14">
    <source>
        <dbReference type="Google" id="ProtNLM"/>
    </source>
</evidence>
<dbReference type="EMBL" id="CDMC01000028">
    <property type="protein sequence ID" value="CEL11550.1"/>
    <property type="molecule type" value="Genomic_DNA"/>
</dbReference>
<evidence type="ECO:0000256" key="3">
    <source>
        <dbReference type="ARBA" id="ARBA00010617"/>
    </source>
</evidence>
<dbReference type="Pfam" id="PF00067">
    <property type="entry name" value="p450"/>
    <property type="match status" value="1"/>
</dbReference>
<comment type="subcellular location">
    <subcellularLocation>
        <location evidence="2">Membrane</location>
        <topology evidence="2">Single-pass membrane protein</topology>
    </subcellularLocation>
</comment>
<keyword evidence="4 9" id="KW-0349">Heme</keyword>
<protein>
    <recommendedName>
        <fullName evidence="14">Cytochrome P450</fullName>
    </recommendedName>
</protein>
<dbReference type="GO" id="GO:0016705">
    <property type="term" value="F:oxidoreductase activity, acting on paired donors, with incorporation or reduction of molecular oxygen"/>
    <property type="evidence" value="ECO:0007669"/>
    <property type="project" value="InterPro"/>
</dbReference>
<dbReference type="PRINTS" id="PR00385">
    <property type="entry name" value="P450"/>
</dbReference>
<keyword evidence="11" id="KW-0812">Transmembrane</keyword>
<evidence type="ECO:0000256" key="6">
    <source>
        <dbReference type="ARBA" id="ARBA00023002"/>
    </source>
</evidence>
<dbReference type="OrthoDB" id="3934656at2759"/>
<keyword evidence="11" id="KW-1133">Transmembrane helix</keyword>
<evidence type="ECO:0000256" key="9">
    <source>
        <dbReference type="PIRSR" id="PIRSR602401-1"/>
    </source>
</evidence>
<dbReference type="OMA" id="TWMQFYA"/>
<dbReference type="PRINTS" id="PR00463">
    <property type="entry name" value="EP450I"/>
</dbReference>
<evidence type="ECO:0000256" key="5">
    <source>
        <dbReference type="ARBA" id="ARBA00022723"/>
    </source>
</evidence>
<evidence type="ECO:0000256" key="1">
    <source>
        <dbReference type="ARBA" id="ARBA00001971"/>
    </source>
</evidence>
<evidence type="ECO:0000256" key="4">
    <source>
        <dbReference type="ARBA" id="ARBA00022617"/>
    </source>
</evidence>
<reference evidence="13" key="1">
    <citation type="journal article" date="2016" name="Genome Announc.">
        <title>Draft genome sequences of fungus Aspergillus calidoustus.</title>
        <authorList>
            <person name="Horn F."/>
            <person name="Linde J."/>
            <person name="Mattern D.J."/>
            <person name="Walther G."/>
            <person name="Guthke R."/>
            <person name="Scherlach K."/>
            <person name="Martin K."/>
            <person name="Brakhage A.A."/>
            <person name="Petzke L."/>
            <person name="Valiante V."/>
        </authorList>
    </citation>
    <scope>NUCLEOTIDE SEQUENCE [LARGE SCALE GENOMIC DNA]</scope>
    <source>
        <strain evidence="13">SF006504</strain>
    </source>
</reference>
<comment type="cofactor">
    <cofactor evidence="1 9">
        <name>heme</name>
        <dbReference type="ChEBI" id="CHEBI:30413"/>
    </cofactor>
</comment>
<dbReference type="Proteomes" id="UP000054771">
    <property type="component" value="Unassembled WGS sequence"/>
</dbReference>
<keyword evidence="5 9" id="KW-0479">Metal-binding</keyword>
<dbReference type="InterPro" id="IPR036396">
    <property type="entry name" value="Cyt_P450_sf"/>
</dbReference>
<dbReference type="PROSITE" id="PS00086">
    <property type="entry name" value="CYTOCHROME_P450"/>
    <property type="match status" value="1"/>
</dbReference>
<comment type="similarity">
    <text evidence="3 10">Belongs to the cytochrome P450 family.</text>
</comment>
<dbReference type="Gene3D" id="1.10.630.10">
    <property type="entry name" value="Cytochrome P450"/>
    <property type="match status" value="1"/>
</dbReference>
<dbReference type="AlphaFoldDB" id="A0A0U5GL38"/>
<evidence type="ECO:0000313" key="12">
    <source>
        <dbReference type="EMBL" id="CEL11550.1"/>
    </source>
</evidence>
<keyword evidence="13" id="KW-1185">Reference proteome</keyword>
<dbReference type="GO" id="GO:0004497">
    <property type="term" value="F:monooxygenase activity"/>
    <property type="evidence" value="ECO:0007669"/>
    <property type="project" value="UniProtKB-KW"/>
</dbReference>
<evidence type="ECO:0000256" key="10">
    <source>
        <dbReference type="RuleBase" id="RU000461"/>
    </source>
</evidence>
<organism evidence="12 13">
    <name type="scientific">Aspergillus calidoustus</name>
    <dbReference type="NCBI Taxonomy" id="454130"/>
    <lineage>
        <taxon>Eukaryota</taxon>
        <taxon>Fungi</taxon>
        <taxon>Dikarya</taxon>
        <taxon>Ascomycota</taxon>
        <taxon>Pezizomycotina</taxon>
        <taxon>Eurotiomycetes</taxon>
        <taxon>Eurotiomycetidae</taxon>
        <taxon>Eurotiales</taxon>
        <taxon>Aspergillaceae</taxon>
        <taxon>Aspergillus</taxon>
        <taxon>Aspergillus subgen. Nidulantes</taxon>
    </lineage>
</organism>
<evidence type="ECO:0000313" key="13">
    <source>
        <dbReference type="Proteomes" id="UP000054771"/>
    </source>
</evidence>
<dbReference type="CDD" id="cd11060">
    <property type="entry name" value="CYP57A1-like"/>
    <property type="match status" value="1"/>
</dbReference>
<dbReference type="GO" id="GO:0044550">
    <property type="term" value="P:secondary metabolite biosynthetic process"/>
    <property type="evidence" value="ECO:0007669"/>
    <property type="project" value="UniProtKB-ARBA"/>
</dbReference>
<accession>A0A0U5GL38</accession>
<feature type="binding site" description="axial binding residue" evidence="9">
    <location>
        <position position="444"/>
    </location>
    <ligand>
        <name>heme</name>
        <dbReference type="ChEBI" id="CHEBI:30413"/>
    </ligand>
    <ligandPart>
        <name>Fe</name>
        <dbReference type="ChEBI" id="CHEBI:18248"/>
    </ligandPart>
</feature>
<evidence type="ECO:0000256" key="8">
    <source>
        <dbReference type="ARBA" id="ARBA00023033"/>
    </source>
</evidence>
<dbReference type="InterPro" id="IPR050121">
    <property type="entry name" value="Cytochrome_P450_monoxygenase"/>
</dbReference>
<dbReference type="GO" id="GO:0020037">
    <property type="term" value="F:heme binding"/>
    <property type="evidence" value="ECO:0007669"/>
    <property type="project" value="InterPro"/>
</dbReference>
<dbReference type="STRING" id="454130.A0A0U5GL38"/>
<sequence length="506" mass="57031">MIAQLAPVPYSASTLAVAFVAVVLLYYLVGPLFSPLRDIKGPALARYTRLWELYQNWCGQFEHVTVALHKQYGPIVRLAPNRYSISDPSVIRSIYGAGSKFSKSDYYDPFGSPSMAHRDVFTEKSNEKHASERRKTSHLYSMSSLVSYEPFVDKVNSEFMAALADHARHGRDFDLFTWMQFYAFDIIGEITFGRSFGLIEAGYDKDHLLHAAHMGSIGYGSMVALVPEVHPWYLWFQRVVPVESHWRVIQRVIMREIGERMQGASFSDRKDFLEKCAELTKAGKMDEFTMNNVLGSNVGAGSDTTGISMTAIIYFLIRHPDCLEKLRDEIEGAAQEGNLSDPVTFQEAQKLPYLQACIKEALRMHAAVGQILSRVVPEGGAQLAGRHFPQGTVVGVNAWVIHGDASIWGEDVDQFRPERWLVPKERLAFLEQHYLAFGAGARTCIGKNISLLEMTKLVPQLVRKFDFVPAGKAEWTTSSGWFVKQRIQVRLVERNWSAELGSEFAE</sequence>
<evidence type="ECO:0000256" key="11">
    <source>
        <dbReference type="SAM" id="Phobius"/>
    </source>
</evidence>
<dbReference type="PANTHER" id="PTHR24305">
    <property type="entry name" value="CYTOCHROME P450"/>
    <property type="match status" value="1"/>
</dbReference>
<dbReference type="InterPro" id="IPR002401">
    <property type="entry name" value="Cyt_P450_E_grp-I"/>
</dbReference>
<keyword evidence="8 10" id="KW-0503">Monooxygenase</keyword>
<keyword evidence="11" id="KW-0472">Membrane</keyword>
<evidence type="ECO:0000256" key="7">
    <source>
        <dbReference type="ARBA" id="ARBA00023004"/>
    </source>
</evidence>
<evidence type="ECO:0000256" key="2">
    <source>
        <dbReference type="ARBA" id="ARBA00004167"/>
    </source>
</evidence>
<keyword evidence="7 9" id="KW-0408">Iron</keyword>